<dbReference type="CDD" id="cd02696">
    <property type="entry name" value="MurNAc-LAA"/>
    <property type="match status" value="1"/>
</dbReference>
<dbReference type="RefSeq" id="WP_095724816.1">
    <property type="nucleotide sequence ID" value="NZ_NTFS01000561.1"/>
</dbReference>
<gene>
    <name evidence="3" type="ORF">CK510_28320</name>
</gene>
<reference evidence="3 4" key="1">
    <citation type="submission" date="2017-08" db="EMBL/GenBank/DDBJ databases">
        <title>Draft genome sequence of filamentous cyanobacterium Calothrix elsteri CCALA 953.</title>
        <authorList>
            <person name="Gagunashvili A.N."/>
            <person name="Elster J."/>
            <person name="Andresson O.S."/>
        </authorList>
    </citation>
    <scope>NUCLEOTIDE SEQUENCE [LARGE SCALE GENOMIC DNA]</scope>
    <source>
        <strain evidence="3 4">CCALA 953</strain>
    </source>
</reference>
<accession>A0A2A2TAW5</accession>
<comment type="caution">
    <text evidence="3">The sequence shown here is derived from an EMBL/GenBank/DDBJ whole genome shotgun (WGS) entry which is preliminary data.</text>
</comment>
<evidence type="ECO:0000313" key="3">
    <source>
        <dbReference type="EMBL" id="PAX48297.1"/>
    </source>
</evidence>
<dbReference type="SMART" id="SM00646">
    <property type="entry name" value="Ami_3"/>
    <property type="match status" value="1"/>
</dbReference>
<dbReference type="OrthoDB" id="9763643at2"/>
<dbReference type="GO" id="GO:0009253">
    <property type="term" value="P:peptidoglycan catabolic process"/>
    <property type="evidence" value="ECO:0007669"/>
    <property type="project" value="InterPro"/>
</dbReference>
<keyword evidence="1" id="KW-0378">Hydrolase</keyword>
<dbReference type="Gene3D" id="3.40.630.40">
    <property type="entry name" value="Zn-dependent exopeptidases"/>
    <property type="match status" value="1"/>
</dbReference>
<dbReference type="AlphaFoldDB" id="A0A2A2TAW5"/>
<dbReference type="GO" id="GO:0008745">
    <property type="term" value="F:N-acetylmuramoyl-L-alanine amidase activity"/>
    <property type="evidence" value="ECO:0007669"/>
    <property type="project" value="InterPro"/>
</dbReference>
<dbReference type="InterPro" id="IPR002508">
    <property type="entry name" value="MurNAc-LAA_cat"/>
</dbReference>
<proteinExistence type="predicted"/>
<dbReference type="Pfam" id="PF01520">
    <property type="entry name" value="Amidase_3"/>
    <property type="match status" value="1"/>
</dbReference>
<keyword evidence="4" id="KW-1185">Reference proteome</keyword>
<feature type="domain" description="MurNAc-LAA" evidence="2">
    <location>
        <begin position="63"/>
        <end position="166"/>
    </location>
</feature>
<name>A0A2A2TAW5_9CYAN</name>
<organism evidence="3 4">
    <name type="scientific">Brunnivagina elsteri CCALA 953</name>
    <dbReference type="NCBI Taxonomy" id="987040"/>
    <lineage>
        <taxon>Bacteria</taxon>
        <taxon>Bacillati</taxon>
        <taxon>Cyanobacteriota</taxon>
        <taxon>Cyanophyceae</taxon>
        <taxon>Nostocales</taxon>
        <taxon>Calotrichaceae</taxon>
        <taxon>Brunnivagina</taxon>
    </lineage>
</organism>
<dbReference type="SUPFAM" id="SSF53187">
    <property type="entry name" value="Zn-dependent exopeptidases"/>
    <property type="match status" value="1"/>
</dbReference>
<dbReference type="Proteomes" id="UP000218238">
    <property type="component" value="Unassembled WGS sequence"/>
</dbReference>
<dbReference type="InterPro" id="IPR050695">
    <property type="entry name" value="N-acetylmuramoyl_amidase_3"/>
</dbReference>
<evidence type="ECO:0000259" key="2">
    <source>
        <dbReference type="SMART" id="SM00646"/>
    </source>
</evidence>
<dbReference type="EMBL" id="NTFS01000561">
    <property type="protein sequence ID" value="PAX48297.1"/>
    <property type="molecule type" value="Genomic_DNA"/>
</dbReference>
<evidence type="ECO:0000256" key="1">
    <source>
        <dbReference type="ARBA" id="ARBA00022801"/>
    </source>
</evidence>
<dbReference type="PANTHER" id="PTHR30404">
    <property type="entry name" value="N-ACETYLMURAMOYL-L-ALANINE AMIDASE"/>
    <property type="match status" value="1"/>
</dbReference>
<protein>
    <submittedName>
        <fullName evidence="3">N-acetylmuramoyl-L-alanine amidase</fullName>
    </submittedName>
</protein>
<dbReference type="GO" id="GO:0030288">
    <property type="term" value="C:outer membrane-bounded periplasmic space"/>
    <property type="evidence" value="ECO:0007669"/>
    <property type="project" value="TreeGrafter"/>
</dbReference>
<sequence length="173" mass="18716">MKIALDLGHGLPRDGGAVGIRTEESLINQVGLLLVEKLKSCNDIILTRPKAASSTKSSLQQRCDMANSRDCDIFASLHFNAFTPRANGVEVYAISKIGYNYAGAIVANIARLGYHDRGVKDGSHLYVLRNTKMPALLIEGCFITNVADMTRFDAEEMSDAIAKGVLSVVANDK</sequence>
<evidence type="ECO:0000313" key="4">
    <source>
        <dbReference type="Proteomes" id="UP000218238"/>
    </source>
</evidence>
<dbReference type="PANTHER" id="PTHR30404:SF0">
    <property type="entry name" value="N-ACETYLMURAMOYL-L-ALANINE AMIDASE AMIC"/>
    <property type="match status" value="1"/>
</dbReference>